<dbReference type="Proteomes" id="UP000241203">
    <property type="component" value="Unassembled WGS sequence"/>
</dbReference>
<proteinExistence type="predicted"/>
<organism evidence="2 4">
    <name type="scientific">Labedella gwakjiensis</name>
    <dbReference type="NCBI Taxonomy" id="390269"/>
    <lineage>
        <taxon>Bacteria</taxon>
        <taxon>Bacillati</taxon>
        <taxon>Actinomycetota</taxon>
        <taxon>Actinomycetes</taxon>
        <taxon>Micrococcales</taxon>
        <taxon>Microbacteriaceae</taxon>
        <taxon>Labedella</taxon>
    </lineage>
</organism>
<comment type="caution">
    <text evidence="2">The sequence shown here is derived from an EMBL/GenBank/DDBJ whole genome shotgun (WGS) entry which is preliminary data.</text>
</comment>
<dbReference type="InterPro" id="IPR013097">
    <property type="entry name" value="Dabb"/>
</dbReference>
<evidence type="ECO:0000313" key="2">
    <source>
        <dbReference type="EMBL" id="PSL36998.1"/>
    </source>
</evidence>
<dbReference type="Gene3D" id="3.30.70.100">
    <property type="match status" value="1"/>
</dbReference>
<dbReference type="EMBL" id="RZGY01000005">
    <property type="protein sequence ID" value="RUQ81843.1"/>
    <property type="molecule type" value="Genomic_DNA"/>
</dbReference>
<name>A0A2P8GSQ6_9MICO</name>
<dbReference type="Proteomes" id="UP000268291">
    <property type="component" value="Unassembled WGS sequence"/>
</dbReference>
<dbReference type="EMBL" id="PYAU01000001">
    <property type="protein sequence ID" value="PSL36998.1"/>
    <property type="molecule type" value="Genomic_DNA"/>
</dbReference>
<dbReference type="PROSITE" id="PS51502">
    <property type="entry name" value="S_R_A_B_BARREL"/>
    <property type="match status" value="1"/>
</dbReference>
<dbReference type="SMART" id="SM00886">
    <property type="entry name" value="Dabb"/>
    <property type="match status" value="1"/>
</dbReference>
<dbReference type="SUPFAM" id="SSF54909">
    <property type="entry name" value="Dimeric alpha+beta barrel"/>
    <property type="match status" value="1"/>
</dbReference>
<evidence type="ECO:0000259" key="1">
    <source>
        <dbReference type="PROSITE" id="PS51502"/>
    </source>
</evidence>
<keyword evidence="5" id="KW-1185">Reference proteome</keyword>
<reference evidence="3 5" key="2">
    <citation type="submission" date="2018-12" db="EMBL/GenBank/DDBJ databases">
        <authorList>
            <person name="hu s."/>
            <person name="Xu Y."/>
            <person name="Xu B."/>
            <person name="Li F."/>
        </authorList>
    </citation>
    <scope>NUCLEOTIDE SEQUENCE [LARGE SCALE GENOMIC DNA]</scope>
    <source>
        <strain evidence="3 5">KSW2-17</strain>
    </source>
</reference>
<dbReference type="InterPro" id="IPR011008">
    <property type="entry name" value="Dimeric_a/b-barrel"/>
</dbReference>
<dbReference type="AlphaFoldDB" id="A0A2P8GSQ6"/>
<protein>
    <submittedName>
        <fullName evidence="3">Dabb family protein</fullName>
    </submittedName>
    <submittedName>
        <fullName evidence="2">Stress responsive alpha/beta barrel protein</fullName>
    </submittedName>
</protein>
<reference evidence="2 4" key="1">
    <citation type="submission" date="2018-03" db="EMBL/GenBank/DDBJ databases">
        <title>Genomic Encyclopedia of Archaeal and Bacterial Type Strains, Phase II (KMG-II): from individual species to whole genera.</title>
        <authorList>
            <person name="Goeker M."/>
        </authorList>
    </citation>
    <scope>NUCLEOTIDE SEQUENCE [LARGE SCALE GENOMIC DNA]</scope>
    <source>
        <strain evidence="2 4">DSM 21548</strain>
    </source>
</reference>
<accession>A0A2P8GSQ6</accession>
<sequence>MSFQHTVSFALVHPADSAEEGDFLDRARVTLTAIDGVQDFEINRQVSPKSDFRWQFSMRFDDRVAYEAYDADPRHREFVASTWASEVASFQELDFVTVHRP</sequence>
<feature type="domain" description="Stress-response A/B barrel" evidence="1">
    <location>
        <begin position="3"/>
        <end position="95"/>
    </location>
</feature>
<evidence type="ECO:0000313" key="3">
    <source>
        <dbReference type="EMBL" id="RUQ81843.1"/>
    </source>
</evidence>
<dbReference type="OrthoDB" id="9808130at2"/>
<gene>
    <name evidence="2" type="ORF">CLV49_0601</name>
    <name evidence="3" type="ORF">ELQ93_17600</name>
</gene>
<evidence type="ECO:0000313" key="4">
    <source>
        <dbReference type="Proteomes" id="UP000241203"/>
    </source>
</evidence>
<dbReference type="RefSeq" id="WP_106562202.1">
    <property type="nucleotide sequence ID" value="NZ_PYAU01000001.1"/>
</dbReference>
<dbReference type="Pfam" id="PF07876">
    <property type="entry name" value="Dabb"/>
    <property type="match status" value="1"/>
</dbReference>
<evidence type="ECO:0000313" key="5">
    <source>
        <dbReference type="Proteomes" id="UP000268291"/>
    </source>
</evidence>